<reference evidence="3" key="1">
    <citation type="journal article" date="2017" name="Nat. Ecol. Evol.">
        <title>Genome expansion and lineage-specific genetic innovations in the forest pathogenic fungi Armillaria.</title>
        <authorList>
            <person name="Sipos G."/>
            <person name="Prasanna A.N."/>
            <person name="Walter M.C."/>
            <person name="O'Connor E."/>
            <person name="Balint B."/>
            <person name="Krizsan K."/>
            <person name="Kiss B."/>
            <person name="Hess J."/>
            <person name="Varga T."/>
            <person name="Slot J."/>
            <person name="Riley R."/>
            <person name="Boka B."/>
            <person name="Rigling D."/>
            <person name="Barry K."/>
            <person name="Lee J."/>
            <person name="Mihaltcheva S."/>
            <person name="LaButti K."/>
            <person name="Lipzen A."/>
            <person name="Waldron R."/>
            <person name="Moloney N.M."/>
            <person name="Sperisen C."/>
            <person name="Kredics L."/>
            <person name="Vagvoelgyi C."/>
            <person name="Patrignani A."/>
            <person name="Fitzpatrick D."/>
            <person name="Nagy I."/>
            <person name="Doyle S."/>
            <person name="Anderson J.B."/>
            <person name="Grigoriev I.V."/>
            <person name="Gueldener U."/>
            <person name="Muensterkoetter M."/>
            <person name="Nagy L.G."/>
        </authorList>
    </citation>
    <scope>NUCLEOTIDE SEQUENCE [LARGE SCALE GENOMIC DNA]</scope>
    <source>
        <strain evidence="3">28-4</strain>
    </source>
</reference>
<keyword evidence="1" id="KW-0472">Membrane</keyword>
<feature type="transmembrane region" description="Helical" evidence="1">
    <location>
        <begin position="36"/>
        <end position="58"/>
    </location>
</feature>
<dbReference type="AlphaFoldDB" id="A0A2H3BAE9"/>
<proteinExistence type="predicted"/>
<name>A0A2H3BAE9_9AGAR</name>
<evidence type="ECO:0000313" key="3">
    <source>
        <dbReference type="Proteomes" id="UP000218334"/>
    </source>
</evidence>
<dbReference type="EMBL" id="KZ293482">
    <property type="protein sequence ID" value="PBK60803.1"/>
    <property type="molecule type" value="Genomic_DNA"/>
</dbReference>
<keyword evidence="1" id="KW-1133">Transmembrane helix</keyword>
<keyword evidence="3" id="KW-1185">Reference proteome</keyword>
<evidence type="ECO:0000256" key="1">
    <source>
        <dbReference type="SAM" id="Phobius"/>
    </source>
</evidence>
<dbReference type="Proteomes" id="UP000218334">
    <property type="component" value="Unassembled WGS sequence"/>
</dbReference>
<gene>
    <name evidence="2" type="ORF">ARMSODRAFT_1026240</name>
</gene>
<organism evidence="2 3">
    <name type="scientific">Armillaria solidipes</name>
    <dbReference type="NCBI Taxonomy" id="1076256"/>
    <lineage>
        <taxon>Eukaryota</taxon>
        <taxon>Fungi</taxon>
        <taxon>Dikarya</taxon>
        <taxon>Basidiomycota</taxon>
        <taxon>Agaricomycotina</taxon>
        <taxon>Agaricomycetes</taxon>
        <taxon>Agaricomycetidae</taxon>
        <taxon>Agaricales</taxon>
        <taxon>Marasmiineae</taxon>
        <taxon>Physalacriaceae</taxon>
        <taxon>Armillaria</taxon>
    </lineage>
</organism>
<evidence type="ECO:0000313" key="2">
    <source>
        <dbReference type="EMBL" id="PBK60803.1"/>
    </source>
</evidence>
<protein>
    <submittedName>
        <fullName evidence="2">Uncharacterized protein</fullName>
    </submittedName>
</protein>
<feature type="transmembrane region" description="Helical" evidence="1">
    <location>
        <begin position="70"/>
        <end position="88"/>
    </location>
</feature>
<sequence>MSLITTVLSTCLIVFRIVKMEGGASSPVLLRSYRGIIEIVIESAALYMLTLIIFLAFFIHDNARSAYPQAILNIVTGVAPTLIVLRVASGQARPNKYCDWA</sequence>
<keyword evidence="1" id="KW-0812">Transmembrane</keyword>
<accession>A0A2H3BAE9</accession>